<dbReference type="GO" id="GO:0005634">
    <property type="term" value="C:nucleus"/>
    <property type="evidence" value="ECO:0007669"/>
    <property type="project" value="TreeGrafter"/>
</dbReference>
<dbReference type="GO" id="GO:0030915">
    <property type="term" value="C:Smc5-Smc6 complex"/>
    <property type="evidence" value="ECO:0007669"/>
    <property type="project" value="TreeGrafter"/>
</dbReference>
<feature type="coiled-coil region" evidence="4">
    <location>
        <begin position="379"/>
        <end position="406"/>
    </location>
</feature>
<evidence type="ECO:0000256" key="5">
    <source>
        <dbReference type="SAM" id="MobiDB-lite"/>
    </source>
</evidence>
<dbReference type="Proteomes" id="UP000070089">
    <property type="component" value="Unassembled WGS sequence"/>
</dbReference>
<sequence length="1417" mass="160069">MDWPFSLKAFDAASHTPMEQLSFSSGQIIGIECYHFRGIGHAKVYTLPTINYFVAPNGFGKTTLLYAVALCLGSQHPDLKDTDSLIQENQLSACILVTICDTSRLSVRDAHKLFTTLTTTFSHKTHNYVLSRLAHESIYTVHVLLKKGKYMQSYINGRTVSQEKLCRDISKKFEIQIDNPFQSMMQSDAQRLTLMTPSERLIKFLELIFPDLTNTLLCLQPQATSLIHFCRTRYENFDTSYIKNHSDFLKTVWNMMKLVELGSLQQTVELGKQALLVLEFLGINTERTNALQEYKALVNDMESKEMPIAALKKDIERNQVELQQVVERIEGKSAALKSSMNILERISRTIAANSKRLIDLRSAYEAVLTQKENQSDDDRLALQQQINLLNNKIHEHETAISELESKRSEASVTLCNINFEASSLYASAEYKSITRRHQQIEAEREQREQLIVRCRNLPHHSWLVDVYRCSLELELNSSMRYFLFAPVANWIGIKSDTPIPFNIVKFMLQSVLGQSLYTILTNSKDHQLNLSRNFNQYKDRGHATTIELLQDYLEMSYHEAYAHAERELQAQYDALRTTTINPAGIRTLSTSASSIQASALANIVFLIDCLDGNPIVLNHFFHRLSVAIYVQSSSGSTLTSSEIVRFMEANLGVFNIICQDGMLHVGTSNNRKQLLARTSYGLDPNKTYAECVQSYTEQIKHPRFMHEILEEKKRLETELKELQDSYSNSIQASQSRTEELKLFINQSKVQLTELNQLLRECRSELNVLGTRIKAYKVVTEQDILTAERSYVDMSNLLGALTISALDQSKAQLNDIQLLVPLAAQVKDLRKKGSDLTTKLTSVQDEYQLARKRVSVFRENTLGRVEDMFKVKKGRIVSILKALCPAMVPDPPLEDPCDSSALEATLPHLLSHIEFAKELTRYITFAKLQSSKMNLSNPSSVDLTCFKAFVDSLDNRFKLQQSKQDLSTKHTFSTEKKAFCDTLSDQFASNMYIIVHLSRLLEVIRTVQDNVAEVIAEVSKRFRDNIKEFGISGEAVLTGLFIPDRKRNSSPISPEFDAAYTLLKEHSNDYRHCFEADKIIAFLTENPSLKAVSTSSAISKSEVGPYAALVLDQRKIEKNHSESRSSTTVSEDSATNSEPIEPSSKKIARSVHQQDDEICFALMSKLAPFFEELKQAVDFDPNTTDESSSDTDTVCQGKELLNGDKHHLKSAQVSNTSTKTGTTTSLLDMFQKKYQKSKQILSAKAALSTFLADEIQENYLIALSAAFKPIVKESQIQAIMPLMNTLKPGLELKTQFVANETLTGITLSGGESSVVALCLVNSLYGQKALSSIRFRLVDEINQGLDDKFEKVAHDMLCSIHNDQIQYFVGSPKLPSYLTFEDPRIRVHIILRRPLLGNTDLGCSEESALESLCTEELYF</sequence>
<dbReference type="Gene3D" id="3.40.50.300">
    <property type="entry name" value="P-loop containing nucleotide triphosphate hydrolases"/>
    <property type="match status" value="2"/>
</dbReference>
<feature type="compositionally biased region" description="Polar residues" evidence="5">
    <location>
        <begin position="1123"/>
        <end position="1137"/>
    </location>
</feature>
<dbReference type="PANTHER" id="PTHR45916">
    <property type="entry name" value="STRUCTURAL MAINTENANCE OF CHROMOSOMES PROTEIN 5"/>
    <property type="match status" value="1"/>
</dbReference>
<dbReference type="EMBL" id="JXTI01000016">
    <property type="protein sequence ID" value="KWX15034.1"/>
    <property type="molecule type" value="Genomic_DNA"/>
</dbReference>
<organism evidence="6 7">
    <name type="scientific">Giardia duodenalis assemblage B</name>
    <dbReference type="NCBI Taxonomy" id="1394984"/>
    <lineage>
        <taxon>Eukaryota</taxon>
        <taxon>Metamonada</taxon>
        <taxon>Diplomonadida</taxon>
        <taxon>Hexamitidae</taxon>
        <taxon>Giardiinae</taxon>
        <taxon>Giardia</taxon>
    </lineage>
</organism>
<evidence type="ECO:0000256" key="1">
    <source>
        <dbReference type="ARBA" id="ARBA00010171"/>
    </source>
</evidence>
<feature type="coiled-coil region" evidence="4">
    <location>
        <begin position="705"/>
        <end position="764"/>
    </location>
</feature>
<name>A0A132NY89_GIAIN</name>
<dbReference type="GO" id="GO:0000724">
    <property type="term" value="P:double-strand break repair via homologous recombination"/>
    <property type="evidence" value="ECO:0007669"/>
    <property type="project" value="TreeGrafter"/>
</dbReference>
<feature type="region of interest" description="Disordered" evidence="5">
    <location>
        <begin position="1116"/>
        <end position="1147"/>
    </location>
</feature>
<evidence type="ECO:0000256" key="4">
    <source>
        <dbReference type="SAM" id="Coils"/>
    </source>
</evidence>
<dbReference type="GO" id="GO:0003697">
    <property type="term" value="F:single-stranded DNA binding"/>
    <property type="evidence" value="ECO:0007669"/>
    <property type="project" value="TreeGrafter"/>
</dbReference>
<gene>
    <name evidence="6" type="ORF">QR46_0922</name>
</gene>
<dbReference type="PANTHER" id="PTHR45916:SF1">
    <property type="entry name" value="STRUCTURAL MAINTENANCE OF CHROMOSOMES PROTEIN 5"/>
    <property type="match status" value="1"/>
</dbReference>
<protein>
    <recommendedName>
        <fullName evidence="2">Structural maintenance of chromosomes protein 5</fullName>
    </recommendedName>
</protein>
<evidence type="ECO:0000256" key="2">
    <source>
        <dbReference type="ARBA" id="ARBA00018687"/>
    </source>
</evidence>
<dbReference type="SUPFAM" id="SSF52540">
    <property type="entry name" value="P-loop containing nucleoside triphosphate hydrolases"/>
    <property type="match status" value="1"/>
</dbReference>
<evidence type="ECO:0000256" key="3">
    <source>
        <dbReference type="ARBA" id="ARBA00023054"/>
    </source>
</evidence>
<comment type="similarity">
    <text evidence="1">Belongs to the SMC family. SMC5 subfamily.</text>
</comment>
<dbReference type="OrthoDB" id="10254973at2759"/>
<proteinExistence type="inferred from homology"/>
<accession>A0A132NY89</accession>
<keyword evidence="3 4" id="KW-0175">Coiled coil</keyword>
<dbReference type="VEuPathDB" id="GiardiaDB:QR46_0922"/>
<evidence type="ECO:0000313" key="7">
    <source>
        <dbReference type="Proteomes" id="UP000070089"/>
    </source>
</evidence>
<reference evidence="6 7" key="1">
    <citation type="journal article" date="2015" name="Mol. Biochem. Parasitol.">
        <title>Identification of polymorphic genes for use in assemblage B genotyping assays through comparative genomics of multiple assemblage B Giardia duodenalis isolates.</title>
        <authorList>
            <person name="Wielinga C."/>
            <person name="Thompson R.C."/>
            <person name="Monis P."/>
            <person name="Ryan U."/>
        </authorList>
    </citation>
    <scope>NUCLEOTIDE SEQUENCE [LARGE SCALE GENOMIC DNA]</scope>
    <source>
        <strain evidence="6 7">BAH15c1</strain>
    </source>
</reference>
<comment type="caution">
    <text evidence="6">The sequence shown here is derived from an EMBL/GenBank/DDBJ whole genome shotgun (WGS) entry which is preliminary data.</text>
</comment>
<dbReference type="InterPro" id="IPR027417">
    <property type="entry name" value="P-loop_NTPase"/>
</dbReference>
<evidence type="ECO:0000313" key="6">
    <source>
        <dbReference type="EMBL" id="KWX15034.1"/>
    </source>
</evidence>